<feature type="compositionally biased region" description="Basic and acidic residues" evidence="1">
    <location>
        <begin position="149"/>
        <end position="158"/>
    </location>
</feature>
<name>A0ABV2A195_9ACTN</name>
<protein>
    <submittedName>
        <fullName evidence="2">Uncharacterized protein</fullName>
    </submittedName>
</protein>
<gene>
    <name evidence="2" type="ORF">ABUK86_22645</name>
</gene>
<organism evidence="2 3">
    <name type="scientific">Nocardiopsis tropica</name>
    <dbReference type="NCBI Taxonomy" id="109330"/>
    <lineage>
        <taxon>Bacteria</taxon>
        <taxon>Bacillati</taxon>
        <taxon>Actinomycetota</taxon>
        <taxon>Actinomycetes</taxon>
        <taxon>Streptosporangiales</taxon>
        <taxon>Nocardiopsidaceae</taxon>
        <taxon>Nocardiopsis</taxon>
    </lineage>
</organism>
<dbReference type="RefSeq" id="WP_344181576.1">
    <property type="nucleotide sequence ID" value="NZ_JBEQNA010000012.1"/>
</dbReference>
<comment type="caution">
    <text evidence="2">The sequence shown here is derived from an EMBL/GenBank/DDBJ whole genome shotgun (WGS) entry which is preliminary data.</text>
</comment>
<reference evidence="2 3" key="1">
    <citation type="submission" date="2024-06" db="EMBL/GenBank/DDBJ databases">
        <authorList>
            <person name="Bataeva Y.V."/>
            <person name="Grigorian L.N."/>
            <person name="Solomentsev V.I."/>
        </authorList>
    </citation>
    <scope>NUCLEOTIDE SEQUENCE [LARGE SCALE GENOMIC DNA]</scope>
    <source>
        <strain evidence="3">SCPM-O-B-12605 (RCAM04882)</strain>
    </source>
</reference>
<dbReference type="Proteomes" id="UP001432401">
    <property type="component" value="Unassembled WGS sequence"/>
</dbReference>
<evidence type="ECO:0000313" key="2">
    <source>
        <dbReference type="EMBL" id="MES0836595.1"/>
    </source>
</evidence>
<keyword evidence="3" id="KW-1185">Reference proteome</keyword>
<evidence type="ECO:0000256" key="1">
    <source>
        <dbReference type="SAM" id="MobiDB-lite"/>
    </source>
</evidence>
<feature type="region of interest" description="Disordered" evidence="1">
    <location>
        <begin position="145"/>
        <end position="168"/>
    </location>
</feature>
<evidence type="ECO:0000313" key="3">
    <source>
        <dbReference type="Proteomes" id="UP001432401"/>
    </source>
</evidence>
<dbReference type="EMBL" id="JBEQNB010000013">
    <property type="protein sequence ID" value="MES0836595.1"/>
    <property type="molecule type" value="Genomic_DNA"/>
</dbReference>
<proteinExistence type="predicted"/>
<accession>A0ABV2A195</accession>
<sequence length="168" mass="18953">MNDHASALTERLIRANWHGGFNHTRSRVALMKEYLRRAALWSHQLRAEQWPFFDAAALANPNVRAGEELVSVIIEKEEIIHQFPLVMDTCVWALHFSALRDSGESLPDLPDMFEPLVIFYERGGGFGIDTTGMIQVDYAAMERGSPASHRSDKAKTSIDAESLDLLDR</sequence>